<gene>
    <name evidence="3" type="ORF">GA0070618_5121</name>
</gene>
<dbReference type="AlphaFoldDB" id="A0A1C4ZDW5"/>
<dbReference type="InterPro" id="IPR007055">
    <property type="entry name" value="BON_dom"/>
</dbReference>
<evidence type="ECO:0000313" key="4">
    <source>
        <dbReference type="Proteomes" id="UP000198253"/>
    </source>
</evidence>
<dbReference type="InParanoid" id="A0A1C4ZDW5"/>
<dbReference type="InterPro" id="IPR051686">
    <property type="entry name" value="Lipoprotein_DolP"/>
</dbReference>
<dbReference type="OrthoDB" id="3403070at2"/>
<dbReference type="Pfam" id="PF04972">
    <property type="entry name" value="BON"/>
    <property type="match status" value="1"/>
</dbReference>
<reference evidence="4" key="1">
    <citation type="submission" date="2016-06" db="EMBL/GenBank/DDBJ databases">
        <authorList>
            <person name="Varghese N."/>
            <person name="Submissions Spin"/>
        </authorList>
    </citation>
    <scope>NUCLEOTIDE SEQUENCE [LARGE SCALE GENOMIC DNA]</scope>
    <source>
        <strain evidence="4">DSM 43816</strain>
    </source>
</reference>
<dbReference type="PANTHER" id="PTHR34606:SF15">
    <property type="entry name" value="BON DOMAIN-CONTAINING PROTEIN"/>
    <property type="match status" value="1"/>
</dbReference>
<keyword evidence="4" id="KW-1185">Reference proteome</keyword>
<evidence type="ECO:0000313" key="3">
    <source>
        <dbReference type="EMBL" id="SCF31177.1"/>
    </source>
</evidence>
<sequence>MVLPWPFPDDDARPSEPSPTPPGNDDRRIAAEVTQRLNGNRLTRRQRIVVEVQNRVVILGGTVESPDVRLTAGELAWGVHGVADVCNTLRLTNRQRPRR</sequence>
<feature type="region of interest" description="Disordered" evidence="1">
    <location>
        <begin position="1"/>
        <end position="28"/>
    </location>
</feature>
<dbReference type="Gene3D" id="3.30.1340.30">
    <property type="match status" value="1"/>
</dbReference>
<dbReference type="PANTHER" id="PTHR34606">
    <property type="entry name" value="BON DOMAIN-CONTAINING PROTEIN"/>
    <property type="match status" value="1"/>
</dbReference>
<organism evidence="3 4">
    <name type="scientific">Micromonospora echinospora</name>
    <name type="common">Micromonospora purpurea</name>
    <dbReference type="NCBI Taxonomy" id="1877"/>
    <lineage>
        <taxon>Bacteria</taxon>
        <taxon>Bacillati</taxon>
        <taxon>Actinomycetota</taxon>
        <taxon>Actinomycetes</taxon>
        <taxon>Micromonosporales</taxon>
        <taxon>Micromonosporaceae</taxon>
        <taxon>Micromonospora</taxon>
    </lineage>
</organism>
<protein>
    <submittedName>
        <fullName evidence="3">BON domain-containing protein</fullName>
    </submittedName>
</protein>
<dbReference type="EMBL" id="LT607413">
    <property type="protein sequence ID" value="SCF31177.1"/>
    <property type="molecule type" value="Genomic_DNA"/>
</dbReference>
<proteinExistence type="predicted"/>
<dbReference type="PROSITE" id="PS50914">
    <property type="entry name" value="BON"/>
    <property type="match status" value="1"/>
</dbReference>
<accession>A0A1C4ZDW5</accession>
<feature type="domain" description="BON" evidence="2">
    <location>
        <begin position="25"/>
        <end position="93"/>
    </location>
</feature>
<dbReference type="Proteomes" id="UP000198253">
    <property type="component" value="Chromosome I"/>
</dbReference>
<dbReference type="RefSeq" id="WP_088983872.1">
    <property type="nucleotide sequence ID" value="NZ_LT607413.1"/>
</dbReference>
<evidence type="ECO:0000256" key="1">
    <source>
        <dbReference type="SAM" id="MobiDB-lite"/>
    </source>
</evidence>
<evidence type="ECO:0000259" key="2">
    <source>
        <dbReference type="PROSITE" id="PS50914"/>
    </source>
</evidence>
<name>A0A1C4ZDW5_MICEC</name>